<dbReference type="Gene3D" id="3.40.50.720">
    <property type="entry name" value="NAD(P)-binding Rossmann-like Domain"/>
    <property type="match status" value="1"/>
</dbReference>
<dbReference type="SUPFAM" id="SSF51735">
    <property type="entry name" value="NAD(P)-binding Rossmann-fold domains"/>
    <property type="match status" value="1"/>
</dbReference>
<dbReference type="Proteomes" id="UP000470520">
    <property type="component" value="Unassembled WGS sequence"/>
</dbReference>
<dbReference type="GO" id="GO:0048038">
    <property type="term" value="F:quinone binding"/>
    <property type="evidence" value="ECO:0007669"/>
    <property type="project" value="TreeGrafter"/>
</dbReference>
<dbReference type="EMBL" id="JAAGMR010000247">
    <property type="protein sequence ID" value="NEB94332.1"/>
    <property type="molecule type" value="Genomic_DNA"/>
</dbReference>
<feature type="domain" description="Ketoreductase" evidence="4">
    <location>
        <begin position="18"/>
        <end position="197"/>
    </location>
</feature>
<organism evidence="5 6">
    <name type="scientific">Streptomyces bauhiniae</name>
    <dbReference type="NCBI Taxonomy" id="2340725"/>
    <lineage>
        <taxon>Bacteria</taxon>
        <taxon>Bacillati</taxon>
        <taxon>Actinomycetota</taxon>
        <taxon>Actinomycetes</taxon>
        <taxon>Kitasatosporales</taxon>
        <taxon>Streptomycetaceae</taxon>
        <taxon>Streptomyces</taxon>
    </lineage>
</organism>
<dbReference type="EC" id="1.1.1.47" evidence="5"/>
<dbReference type="InterPro" id="IPR036291">
    <property type="entry name" value="NAD(P)-bd_dom_sf"/>
</dbReference>
<comment type="caution">
    <text evidence="5">The sequence shown here is derived from an EMBL/GenBank/DDBJ whole genome shotgun (WGS) entry which is preliminary data.</text>
</comment>
<protein>
    <submittedName>
        <fullName evidence="5">Glucose 1-dehydrogenase</fullName>
        <ecNumber evidence="5">1.1.1.47</ecNumber>
    </submittedName>
</protein>
<keyword evidence="2 5" id="KW-0560">Oxidoreductase</keyword>
<dbReference type="RefSeq" id="WP_164191409.1">
    <property type="nucleotide sequence ID" value="NZ_JAAGMR010000247.1"/>
</dbReference>
<evidence type="ECO:0000256" key="3">
    <source>
        <dbReference type="SAM" id="MobiDB-lite"/>
    </source>
</evidence>
<evidence type="ECO:0000313" key="5">
    <source>
        <dbReference type="EMBL" id="NEB94332.1"/>
    </source>
</evidence>
<name>A0A7K3QWP7_9ACTN</name>
<evidence type="ECO:0000256" key="1">
    <source>
        <dbReference type="ARBA" id="ARBA00006484"/>
    </source>
</evidence>
<sequence>MTGARGRATRARGRFEGRVALVTGGARNIGLAIAVRLAAEGAAVAVNGPDEQEAEAAAAALREGGARAVACPGDVSDPAQVAACVARAVEEFGALDVLVNNAAAAMLGRGPLLDLDPDDWDRSFAVNARGTFLCTVAAARVMEATAAIVNISSVGASRAHRAAVAYDASKGAVEATTRATALELAPLGIRVNAVAPGPIVNDRYELLDAAQRRSRARPVPLGRVGDGTDVAAAVAFLASADASFITGQVLTVDGGLTAQIRPPGTDPSLDSPATADHLGGTAS</sequence>
<accession>A0A7K3QWP7</accession>
<evidence type="ECO:0000313" key="6">
    <source>
        <dbReference type="Proteomes" id="UP000470520"/>
    </source>
</evidence>
<evidence type="ECO:0000256" key="2">
    <source>
        <dbReference type="ARBA" id="ARBA00023002"/>
    </source>
</evidence>
<dbReference type="PANTHER" id="PTHR42760">
    <property type="entry name" value="SHORT-CHAIN DEHYDROGENASES/REDUCTASES FAMILY MEMBER"/>
    <property type="match status" value="1"/>
</dbReference>
<feature type="region of interest" description="Disordered" evidence="3">
    <location>
        <begin position="261"/>
        <end position="283"/>
    </location>
</feature>
<dbReference type="GO" id="GO:0047936">
    <property type="term" value="F:glucose 1-dehydrogenase [NAD(P)+] activity"/>
    <property type="evidence" value="ECO:0007669"/>
    <property type="project" value="UniProtKB-EC"/>
</dbReference>
<dbReference type="InterPro" id="IPR002347">
    <property type="entry name" value="SDR_fam"/>
</dbReference>
<gene>
    <name evidence="5" type="ORF">G3I21_22055</name>
</gene>
<dbReference type="AlphaFoldDB" id="A0A7K3QWP7"/>
<reference evidence="5 6" key="1">
    <citation type="submission" date="2020-01" db="EMBL/GenBank/DDBJ databases">
        <title>Insect and environment-associated Actinomycetes.</title>
        <authorList>
            <person name="Currrie C."/>
            <person name="Chevrette M."/>
            <person name="Carlson C."/>
            <person name="Stubbendieck R."/>
            <person name="Wendt-Pienkowski E."/>
        </authorList>
    </citation>
    <scope>NUCLEOTIDE SEQUENCE [LARGE SCALE GENOMIC DNA]</scope>
    <source>
        <strain evidence="5 6">SID7754</strain>
    </source>
</reference>
<dbReference type="PANTHER" id="PTHR42760:SF133">
    <property type="entry name" value="3-OXOACYL-[ACYL-CARRIER-PROTEIN] REDUCTASE"/>
    <property type="match status" value="1"/>
</dbReference>
<dbReference type="GO" id="GO:0006633">
    <property type="term" value="P:fatty acid biosynthetic process"/>
    <property type="evidence" value="ECO:0007669"/>
    <property type="project" value="TreeGrafter"/>
</dbReference>
<dbReference type="NCBIfam" id="NF005559">
    <property type="entry name" value="PRK07231.1"/>
    <property type="match status" value="1"/>
</dbReference>
<dbReference type="Pfam" id="PF13561">
    <property type="entry name" value="adh_short_C2"/>
    <property type="match status" value="1"/>
</dbReference>
<dbReference type="PRINTS" id="PR00080">
    <property type="entry name" value="SDRFAMILY"/>
</dbReference>
<dbReference type="SMART" id="SM00822">
    <property type="entry name" value="PKS_KR"/>
    <property type="match status" value="1"/>
</dbReference>
<proteinExistence type="inferred from homology"/>
<dbReference type="InterPro" id="IPR057326">
    <property type="entry name" value="KR_dom"/>
</dbReference>
<dbReference type="PRINTS" id="PR00081">
    <property type="entry name" value="GDHRDH"/>
</dbReference>
<comment type="similarity">
    <text evidence="1">Belongs to the short-chain dehydrogenases/reductases (SDR) family.</text>
</comment>
<evidence type="ECO:0000259" key="4">
    <source>
        <dbReference type="SMART" id="SM00822"/>
    </source>
</evidence>
<dbReference type="FunFam" id="3.40.50.720:FF:000084">
    <property type="entry name" value="Short-chain dehydrogenase reductase"/>
    <property type="match status" value="1"/>
</dbReference>